<comment type="caution">
    <text evidence="5">The sequence shown here is derived from an EMBL/GenBank/DDBJ whole genome shotgun (WGS) entry which is preliminary data.</text>
</comment>
<evidence type="ECO:0000256" key="1">
    <source>
        <dbReference type="ARBA" id="ARBA00023015"/>
    </source>
</evidence>
<dbReference type="RefSeq" id="WP_107526642.1">
    <property type="nucleotide sequence ID" value="NZ_JAIBNU010000003.1"/>
</dbReference>
<dbReference type="EMBL" id="QXRZ01000002">
    <property type="protein sequence ID" value="RIL43762.1"/>
    <property type="molecule type" value="Genomic_DNA"/>
</dbReference>
<dbReference type="PROSITE" id="PS00041">
    <property type="entry name" value="HTH_ARAC_FAMILY_1"/>
    <property type="match status" value="1"/>
</dbReference>
<dbReference type="SUPFAM" id="SSF46689">
    <property type="entry name" value="Homeodomain-like"/>
    <property type="match status" value="2"/>
</dbReference>
<dbReference type="PANTHER" id="PTHR43280:SF2">
    <property type="entry name" value="HTH-TYPE TRANSCRIPTIONAL REGULATOR EXSA"/>
    <property type="match status" value="1"/>
</dbReference>
<dbReference type="Gene3D" id="1.10.10.60">
    <property type="entry name" value="Homeodomain-like"/>
    <property type="match status" value="2"/>
</dbReference>
<evidence type="ECO:0000259" key="4">
    <source>
        <dbReference type="PROSITE" id="PS01124"/>
    </source>
</evidence>
<organism evidence="5 6">
    <name type="scientific">Staphylococcus gallinarum</name>
    <dbReference type="NCBI Taxonomy" id="1293"/>
    <lineage>
        <taxon>Bacteria</taxon>
        <taxon>Bacillati</taxon>
        <taxon>Bacillota</taxon>
        <taxon>Bacilli</taxon>
        <taxon>Bacillales</taxon>
        <taxon>Staphylococcaceae</taxon>
        <taxon>Staphylococcus</taxon>
    </lineage>
</organism>
<keyword evidence="2" id="KW-0238">DNA-binding</keyword>
<dbReference type="PANTHER" id="PTHR43280">
    <property type="entry name" value="ARAC-FAMILY TRANSCRIPTIONAL REGULATOR"/>
    <property type="match status" value="1"/>
</dbReference>
<sequence>MNSEYNITFNDTMHSTRRINKGMLIVLVLNGSLSVEQGYTSTIYPKGEIFIINHNETYQFKELADCYYISIHILQNYLQMTLSEDIGKYFILKGKKLQDTIYQQLGHTIAKIGTVFIRKGRFHQLYIAQQMIDLLFIIIRYIPTKEEPTTIVKNKDKRIAAVCDYIKHYYSEPITLNEVADHFDVSVSYLSRKFKQQVGIGFTHYINQIRLEHAKDDLLHTQLTVTQIAFKNGFNSSNLLIKYFRQEMKQTPSEYRKQSHESRRYTTLEHIKEPHNYQKYLYYLSLFINQNMDNIVHSPEAQKVINVQLKSSNKVLTPIKQVVQIGTLDNLLVERYKQQLNEIERDMGVSHIIIKDPIFVGGLNQTYMDSDEQIPHVHPYMHIDESLNYLMMKGIALGIELVPPQSAFQFKQYFKELKQLIKHMCNVYTHQTALQLVIYIQSGDKQQFLDISKLFKAYFVEVKMILNIPVLDLAHLDQDIDCYLELIDGVAFSANQNDVIDLQSLESEQFNLAEKHIQQQIRQLKHYLQSRQRTLSFTLLNWNTLTGNTNLTNGEYFRAGIIFEQLLQINHEIDYIGYWLNFEIHQAFNSDARPSQVGGIELYHQFDAKRPAYFTSMFYKRLFKQIMYQCDYCLVVGDKAHFQLVLWDAEHYNPYFITKNGRQQLNHSEYQINIRDMDAGKYKVKHLTLDKNNGALYKIWQQYNTTHGMDQETIDYVNRITYPQLKVNEVEVLSFFTYHIKLTTNAIHIIEFKKYI</sequence>
<dbReference type="SUPFAM" id="SSF51011">
    <property type="entry name" value="Glycosyl hydrolase domain"/>
    <property type="match status" value="1"/>
</dbReference>
<dbReference type="PROSITE" id="PS01124">
    <property type="entry name" value="HTH_ARAC_FAMILY_2"/>
    <property type="match status" value="1"/>
</dbReference>
<evidence type="ECO:0000313" key="6">
    <source>
        <dbReference type="Proteomes" id="UP000283576"/>
    </source>
</evidence>
<dbReference type="InterPro" id="IPR009057">
    <property type="entry name" value="Homeodomain-like_sf"/>
</dbReference>
<name>A0A418HQ16_STAGA</name>
<accession>A0A418HQ16</accession>
<reference evidence="5 6" key="1">
    <citation type="journal article" date="2016" name="Front. Microbiol.">
        <title>Comprehensive Phylogenetic Analysis of Bovine Non-aureus Staphylococci Species Based on Whole-Genome Sequencing.</title>
        <authorList>
            <person name="Naushad S."/>
            <person name="Barkema H.W."/>
            <person name="Luby C."/>
            <person name="Condas L.A."/>
            <person name="Nobrega D.B."/>
            <person name="Carson D.A."/>
            <person name="De Buck J."/>
        </authorList>
    </citation>
    <scope>NUCLEOTIDE SEQUENCE [LARGE SCALE GENOMIC DNA]</scope>
    <source>
        <strain evidence="5 6">SNUC 1388</strain>
    </source>
</reference>
<keyword evidence="1" id="KW-0805">Transcription regulation</keyword>
<evidence type="ECO:0000256" key="3">
    <source>
        <dbReference type="ARBA" id="ARBA00023163"/>
    </source>
</evidence>
<dbReference type="Gene3D" id="3.20.20.80">
    <property type="entry name" value="Glycosidases"/>
    <property type="match status" value="1"/>
</dbReference>
<dbReference type="InterPro" id="IPR018060">
    <property type="entry name" value="HTH_AraC"/>
</dbReference>
<gene>
    <name evidence="5" type="ORF">BUZ01_03820</name>
</gene>
<protein>
    <submittedName>
        <fullName evidence="5">Helix-turn-helix domain-containing protein</fullName>
    </submittedName>
</protein>
<dbReference type="NCBIfam" id="NF047455">
    <property type="entry name" value="TF_Staph_AryK"/>
    <property type="match status" value="1"/>
</dbReference>
<dbReference type="InterPro" id="IPR018062">
    <property type="entry name" value="HTH_AraC-typ_CS"/>
</dbReference>
<keyword evidence="3" id="KW-0804">Transcription</keyword>
<dbReference type="GO" id="GO:0043565">
    <property type="term" value="F:sequence-specific DNA binding"/>
    <property type="evidence" value="ECO:0007669"/>
    <property type="project" value="InterPro"/>
</dbReference>
<proteinExistence type="predicted"/>
<dbReference type="AlphaFoldDB" id="A0A418HQ16"/>
<dbReference type="GO" id="GO:0003700">
    <property type="term" value="F:DNA-binding transcription factor activity"/>
    <property type="evidence" value="ECO:0007669"/>
    <property type="project" value="InterPro"/>
</dbReference>
<evidence type="ECO:0000313" key="5">
    <source>
        <dbReference type="EMBL" id="RIL43762.1"/>
    </source>
</evidence>
<dbReference type="SMART" id="SM00342">
    <property type="entry name" value="HTH_ARAC"/>
    <property type="match status" value="1"/>
</dbReference>
<dbReference type="Pfam" id="PF12833">
    <property type="entry name" value="HTH_18"/>
    <property type="match status" value="1"/>
</dbReference>
<dbReference type="Proteomes" id="UP000283576">
    <property type="component" value="Unassembled WGS sequence"/>
</dbReference>
<feature type="domain" description="HTH araC/xylS-type" evidence="4">
    <location>
        <begin position="160"/>
        <end position="258"/>
    </location>
</feature>
<dbReference type="Gene3D" id="2.60.40.1500">
    <property type="entry name" value="Glycosyl hydrolase domain, family 39"/>
    <property type="match status" value="1"/>
</dbReference>
<evidence type="ECO:0000256" key="2">
    <source>
        <dbReference type="ARBA" id="ARBA00023125"/>
    </source>
</evidence>